<dbReference type="Proteomes" id="UP000663842">
    <property type="component" value="Unassembled WGS sequence"/>
</dbReference>
<dbReference type="Proteomes" id="UP000663887">
    <property type="component" value="Unassembled WGS sequence"/>
</dbReference>
<reference evidence="1" key="1">
    <citation type="submission" date="2021-02" db="EMBL/GenBank/DDBJ databases">
        <authorList>
            <person name="Nowell W R."/>
        </authorList>
    </citation>
    <scope>NUCLEOTIDE SEQUENCE</scope>
</reference>
<feature type="non-terminal residue" evidence="1">
    <location>
        <position position="1"/>
    </location>
</feature>
<gene>
    <name evidence="2" type="ORF">UXM345_LOCUS33437</name>
    <name evidence="1" type="ORF">XDN619_LOCUS12299</name>
</gene>
<dbReference type="EMBL" id="CAJOBF010011108">
    <property type="protein sequence ID" value="CAF4301460.1"/>
    <property type="molecule type" value="Genomic_DNA"/>
</dbReference>
<dbReference type="AlphaFoldDB" id="A0A816R5C2"/>
<evidence type="ECO:0000313" key="2">
    <source>
        <dbReference type="EMBL" id="CAF4301460.1"/>
    </source>
</evidence>
<proteinExistence type="predicted"/>
<name>A0A816R5C2_9BILA</name>
<evidence type="ECO:0000313" key="3">
    <source>
        <dbReference type="Proteomes" id="UP000663887"/>
    </source>
</evidence>
<evidence type="ECO:0000313" key="1">
    <source>
        <dbReference type="EMBL" id="CAF2069731.1"/>
    </source>
</evidence>
<comment type="caution">
    <text evidence="1">The sequence shown here is derived from an EMBL/GenBank/DDBJ whole genome shotgun (WGS) entry which is preliminary data.</text>
</comment>
<protein>
    <submittedName>
        <fullName evidence="1">Uncharacterized protein</fullName>
    </submittedName>
</protein>
<dbReference type="EMBL" id="CAJNRG010004823">
    <property type="protein sequence ID" value="CAF2069731.1"/>
    <property type="molecule type" value="Genomic_DNA"/>
</dbReference>
<organism evidence="1 3">
    <name type="scientific">Rotaria magnacalcarata</name>
    <dbReference type="NCBI Taxonomy" id="392030"/>
    <lineage>
        <taxon>Eukaryota</taxon>
        <taxon>Metazoa</taxon>
        <taxon>Spiralia</taxon>
        <taxon>Gnathifera</taxon>
        <taxon>Rotifera</taxon>
        <taxon>Eurotatoria</taxon>
        <taxon>Bdelloidea</taxon>
        <taxon>Philodinida</taxon>
        <taxon>Philodinidae</taxon>
        <taxon>Rotaria</taxon>
    </lineage>
</organism>
<accession>A0A816R5C2</accession>
<sequence>VDMPDNELEQYAPGALITWNPVQQFYEWQKATKAFCRPQDNI</sequence>